<feature type="transmembrane region" description="Helical" evidence="5">
    <location>
        <begin position="269"/>
        <end position="289"/>
    </location>
</feature>
<evidence type="ECO:0000256" key="2">
    <source>
        <dbReference type="ARBA" id="ARBA00022692"/>
    </source>
</evidence>
<evidence type="ECO:0000313" key="6">
    <source>
        <dbReference type="EMBL" id="MBO0932161.1"/>
    </source>
</evidence>
<evidence type="ECO:0000256" key="3">
    <source>
        <dbReference type="ARBA" id="ARBA00022989"/>
    </source>
</evidence>
<keyword evidence="7" id="KW-1185">Reference proteome</keyword>
<feature type="transmembrane region" description="Helical" evidence="5">
    <location>
        <begin position="6"/>
        <end position="28"/>
    </location>
</feature>
<evidence type="ECO:0000313" key="7">
    <source>
        <dbReference type="Proteomes" id="UP000664795"/>
    </source>
</evidence>
<sequence>MTLRAVWLHLRLPFSVYLLPVCLFAMTLLPGVGNWWVALWVLFIIHVLMYPAANTFNSYYDKDEGSVNGLENPPPVDRTLFWVSMGLEGLALLGGLFVNIPFVVFILVYGAFMKAYSHPAIRIKKRPIASWLLISTFQGGFVFLMTYATLHDMSLWELLIAPAEVNLGLGTVIAFLNILALYPVTQVYQHVEDAGRGDLTISRLMGVRGTFINAWLCLLASGGCFLVFYRAQWPFWLMLSLLVPGVVHLAVLTVRVWKNPAAANYRAAMWMTRLTGWGMNLFFGIILTMEHHNWPVELRP</sequence>
<comment type="subcellular location">
    <subcellularLocation>
        <location evidence="1">Membrane</location>
        <topology evidence="1">Multi-pass membrane protein</topology>
    </subcellularLocation>
</comment>
<keyword evidence="3 5" id="KW-1133">Transmembrane helix</keyword>
<feature type="transmembrane region" description="Helical" evidence="5">
    <location>
        <begin position="209"/>
        <end position="229"/>
    </location>
</feature>
<proteinExistence type="predicted"/>
<dbReference type="Pfam" id="PF01040">
    <property type="entry name" value="UbiA"/>
    <property type="match status" value="1"/>
</dbReference>
<evidence type="ECO:0000256" key="4">
    <source>
        <dbReference type="ARBA" id="ARBA00023136"/>
    </source>
</evidence>
<reference evidence="6 7" key="1">
    <citation type="submission" date="2021-03" db="EMBL/GenBank/DDBJ databases">
        <title>Fibrella sp. HMF5036 genome sequencing and assembly.</title>
        <authorList>
            <person name="Kang H."/>
            <person name="Kim H."/>
            <person name="Bae S."/>
            <person name="Joh K."/>
        </authorList>
    </citation>
    <scope>NUCLEOTIDE SEQUENCE [LARGE SCALE GENOMIC DNA]</scope>
    <source>
        <strain evidence="6 7">HMF5036</strain>
    </source>
</reference>
<dbReference type="GO" id="GO:0016765">
    <property type="term" value="F:transferase activity, transferring alkyl or aryl (other than methyl) groups"/>
    <property type="evidence" value="ECO:0007669"/>
    <property type="project" value="InterPro"/>
</dbReference>
<dbReference type="RefSeq" id="WP_207336130.1">
    <property type="nucleotide sequence ID" value="NZ_JAFMYU010000010.1"/>
</dbReference>
<organism evidence="6 7">
    <name type="scientific">Fibrella aquatilis</name>
    <dbReference type="NCBI Taxonomy" id="2817059"/>
    <lineage>
        <taxon>Bacteria</taxon>
        <taxon>Pseudomonadati</taxon>
        <taxon>Bacteroidota</taxon>
        <taxon>Cytophagia</taxon>
        <taxon>Cytophagales</taxon>
        <taxon>Spirosomataceae</taxon>
        <taxon>Fibrella</taxon>
    </lineage>
</organism>
<evidence type="ECO:0000256" key="5">
    <source>
        <dbReference type="SAM" id="Phobius"/>
    </source>
</evidence>
<feature type="transmembrane region" description="Helical" evidence="5">
    <location>
        <begin position="128"/>
        <end position="147"/>
    </location>
</feature>
<dbReference type="AlphaFoldDB" id="A0A939G5B5"/>
<dbReference type="GO" id="GO:0016020">
    <property type="term" value="C:membrane"/>
    <property type="evidence" value="ECO:0007669"/>
    <property type="project" value="UniProtKB-SubCell"/>
</dbReference>
<keyword evidence="2 5" id="KW-0812">Transmembrane</keyword>
<dbReference type="Proteomes" id="UP000664795">
    <property type="component" value="Unassembled WGS sequence"/>
</dbReference>
<comment type="caution">
    <text evidence="6">The sequence shown here is derived from an EMBL/GenBank/DDBJ whole genome shotgun (WGS) entry which is preliminary data.</text>
</comment>
<feature type="transmembrane region" description="Helical" evidence="5">
    <location>
        <begin position="235"/>
        <end position="257"/>
    </location>
</feature>
<dbReference type="InterPro" id="IPR000537">
    <property type="entry name" value="UbiA_prenyltransferase"/>
</dbReference>
<feature type="transmembrane region" description="Helical" evidence="5">
    <location>
        <begin position="35"/>
        <end position="53"/>
    </location>
</feature>
<gene>
    <name evidence="6" type="ORF">J2I48_14210</name>
</gene>
<name>A0A939G5B5_9BACT</name>
<accession>A0A939G5B5</accession>
<feature type="transmembrane region" description="Helical" evidence="5">
    <location>
        <begin position="90"/>
        <end position="116"/>
    </location>
</feature>
<protein>
    <submittedName>
        <fullName evidence="6">UbiA prenyltransferase family protein</fullName>
    </submittedName>
</protein>
<feature type="transmembrane region" description="Helical" evidence="5">
    <location>
        <begin position="167"/>
        <end position="188"/>
    </location>
</feature>
<evidence type="ECO:0000256" key="1">
    <source>
        <dbReference type="ARBA" id="ARBA00004141"/>
    </source>
</evidence>
<dbReference type="EMBL" id="JAFMYU010000010">
    <property type="protein sequence ID" value="MBO0932161.1"/>
    <property type="molecule type" value="Genomic_DNA"/>
</dbReference>
<keyword evidence="4 5" id="KW-0472">Membrane</keyword>